<dbReference type="RefSeq" id="WP_398660535.1">
    <property type="nucleotide sequence ID" value="NZ_JBITDC010000018.1"/>
</dbReference>
<sequence>MTWPATDRYDIQSAPDGLALVQDLLNTLSADKPRKTDLLLDRDDAQAWLNTVWRDRNPAQDQSIRLDGDDVQRLRAFRDGLRDWLTRAGEEPAGEHSPLPQVPFDAALRLDPDGTVQVEPAGSGWRAVVSLILIEMLHAQRADTWRRLKVCRSERCRVTFFDRSRNNSGVWHDVRKCGHPANLRAYRARQRTPEQSGLRH</sequence>
<reference evidence="2 3" key="1">
    <citation type="submission" date="2024-10" db="EMBL/GenBank/DDBJ databases">
        <title>The Natural Products Discovery Center: Release of the First 8490 Sequenced Strains for Exploring Actinobacteria Biosynthetic Diversity.</title>
        <authorList>
            <person name="Kalkreuter E."/>
            <person name="Kautsar S.A."/>
            <person name="Yang D."/>
            <person name="Bader C.D."/>
            <person name="Teijaro C.N."/>
            <person name="Fluegel L."/>
            <person name="Davis C.M."/>
            <person name="Simpson J.R."/>
            <person name="Lauterbach L."/>
            <person name="Steele A.D."/>
            <person name="Gui C."/>
            <person name="Meng S."/>
            <person name="Li G."/>
            <person name="Viehrig K."/>
            <person name="Ye F."/>
            <person name="Su P."/>
            <person name="Kiefer A.F."/>
            <person name="Nichols A."/>
            <person name="Cepeda A.J."/>
            <person name="Yan W."/>
            <person name="Fan B."/>
            <person name="Jiang Y."/>
            <person name="Adhikari A."/>
            <person name="Zheng C.-J."/>
            <person name="Schuster L."/>
            <person name="Cowan T.M."/>
            <person name="Smanski M.J."/>
            <person name="Chevrette M.G."/>
            <person name="De Carvalho L.P.S."/>
            <person name="Shen B."/>
        </authorList>
    </citation>
    <scope>NUCLEOTIDE SEQUENCE [LARGE SCALE GENOMIC DNA]</scope>
    <source>
        <strain evidence="2 3">NPDC051599</strain>
    </source>
</reference>
<evidence type="ECO:0000313" key="3">
    <source>
        <dbReference type="Proteomes" id="UP001612415"/>
    </source>
</evidence>
<dbReference type="Gene3D" id="1.10.3300.10">
    <property type="entry name" value="Jann2411-like domain"/>
    <property type="match status" value="1"/>
</dbReference>
<name>A0ABW7YDT8_STRCE</name>
<dbReference type="InterPro" id="IPR021005">
    <property type="entry name" value="Znf_CGNR"/>
</dbReference>
<accession>A0ABW7YDT8</accession>
<feature type="domain" description="Zinc finger CGNR" evidence="1">
    <location>
        <begin position="147"/>
        <end position="190"/>
    </location>
</feature>
<dbReference type="Pfam" id="PF11706">
    <property type="entry name" value="zf-CGNR"/>
    <property type="match status" value="1"/>
</dbReference>
<protein>
    <submittedName>
        <fullName evidence="2">CGNR zinc finger domain-containing protein</fullName>
    </submittedName>
</protein>
<dbReference type="Proteomes" id="UP001612415">
    <property type="component" value="Unassembled WGS sequence"/>
</dbReference>
<gene>
    <name evidence="2" type="ORF">ACIA8P_36610</name>
</gene>
<evidence type="ECO:0000313" key="2">
    <source>
        <dbReference type="EMBL" id="MFI5680083.1"/>
    </source>
</evidence>
<dbReference type="InterPro" id="IPR023286">
    <property type="entry name" value="ABATE_dom_sf"/>
</dbReference>
<keyword evidence="3" id="KW-1185">Reference proteome</keyword>
<comment type="caution">
    <text evidence="2">The sequence shown here is derived from an EMBL/GenBank/DDBJ whole genome shotgun (WGS) entry which is preliminary data.</text>
</comment>
<evidence type="ECO:0000259" key="1">
    <source>
        <dbReference type="Pfam" id="PF11706"/>
    </source>
</evidence>
<dbReference type="SUPFAM" id="SSF160904">
    <property type="entry name" value="Jann2411-like"/>
    <property type="match status" value="1"/>
</dbReference>
<dbReference type="PANTHER" id="PTHR35525:SF3">
    <property type="entry name" value="BLL6575 PROTEIN"/>
    <property type="match status" value="1"/>
</dbReference>
<dbReference type="InterPro" id="IPR010852">
    <property type="entry name" value="ABATE"/>
</dbReference>
<dbReference type="PANTHER" id="PTHR35525">
    <property type="entry name" value="BLL6575 PROTEIN"/>
    <property type="match status" value="1"/>
</dbReference>
<organism evidence="2 3">
    <name type="scientific">Streptomyces cellulosae</name>
    <dbReference type="NCBI Taxonomy" id="1968"/>
    <lineage>
        <taxon>Bacteria</taxon>
        <taxon>Bacillati</taxon>
        <taxon>Actinomycetota</taxon>
        <taxon>Actinomycetes</taxon>
        <taxon>Kitasatosporales</taxon>
        <taxon>Streptomycetaceae</taxon>
        <taxon>Streptomyces</taxon>
    </lineage>
</organism>
<proteinExistence type="predicted"/>
<dbReference type="EMBL" id="JBITDC010000018">
    <property type="protein sequence ID" value="MFI5680083.1"/>
    <property type="molecule type" value="Genomic_DNA"/>
</dbReference>